<dbReference type="AlphaFoldDB" id="A0A811V9G6"/>
<dbReference type="PANTHER" id="PTHR42643">
    <property type="entry name" value="IONOTROPIC RECEPTOR 20A-RELATED"/>
    <property type="match status" value="1"/>
</dbReference>
<dbReference type="OrthoDB" id="7955835at2759"/>
<feature type="transmembrane region" description="Helical" evidence="8">
    <location>
        <begin position="341"/>
        <end position="360"/>
    </location>
</feature>
<evidence type="ECO:0000313" key="11">
    <source>
        <dbReference type="Proteomes" id="UP000606786"/>
    </source>
</evidence>
<keyword evidence="5 8" id="KW-0472">Membrane</keyword>
<feature type="transmembrane region" description="Helical" evidence="8">
    <location>
        <begin position="589"/>
        <end position="611"/>
    </location>
</feature>
<protein>
    <submittedName>
        <fullName evidence="10">(Mediterranean fruit fly) hypothetical protein</fullName>
    </submittedName>
</protein>
<dbReference type="Proteomes" id="UP000606786">
    <property type="component" value="Unassembled WGS sequence"/>
</dbReference>
<feature type="signal peptide" evidence="9">
    <location>
        <begin position="1"/>
        <end position="36"/>
    </location>
</feature>
<dbReference type="PANTHER" id="PTHR42643:SF41">
    <property type="entry name" value="IONOTROPIC RECEPTOR 20A-RELATED"/>
    <property type="match status" value="1"/>
</dbReference>
<gene>
    <name evidence="10" type="ORF">CCAP1982_LOCUS20029</name>
</gene>
<comment type="caution">
    <text evidence="10">The sequence shown here is derived from an EMBL/GenBank/DDBJ whole genome shotgun (WGS) entry which is preliminary data.</text>
</comment>
<evidence type="ECO:0000256" key="6">
    <source>
        <dbReference type="ARBA" id="ARBA00023170"/>
    </source>
</evidence>
<sequence length="626" mass="72816">MRATLRAVQEMLLIFKLRALLLSYACLNSLLQPVQLWSVEYNLNLLCKMGKMVRTQELIWYVSERLDTADSAGIEEFIRALHDCLGITQTVLSNRTDWRFIQTENRKNSLSVIFCTAPDDPIIYVYDRTQLGRHFYFGWLIYMNTVSDFVVVDQLLSALSEHSFHNTMLYYYSTNETNEVFASTLFPEYHHVNRSDFLVYLATMFGKLVAGGMDLQGYKFYTPLQQDLPHVFSYMQRDSPISWRGSAYNLLKLFLNYGNATLARYEMPKDRLGGDVIDMKAALELIRRKKIAVMAHAYALFKEDDEQSKSYPLMVVRWCLMVPIWNSVTTMFYPLKPFDDFIWFCMLCVFVALVFIRCLWCCWQGTHQLAARLSDNILQSFCLSIGMATSHFLGAPSVFDFLIFTTIFFYGFFLTANYTSLLGSIFTVTLFHAQINTMQDLIETNISVMIIDYELEFLRSTGDDLPVNFTRLILPVDAATFTQHQVQFNSSFAYFVTEEKWRFLDLQQKYLKQRLFKFTDICFGSYHLAYPLQPDSFLYRNLEYYIYRMHSSGMLSHYESTAFDYAVSAGLMKRLADSSEYTSAGMQHLFVVFLMLLVMCGLGVVVFMGELMKYKSSRHRTVSARM</sequence>
<feature type="chain" id="PRO_5032772257" evidence="9">
    <location>
        <begin position="37"/>
        <end position="626"/>
    </location>
</feature>
<feature type="transmembrane region" description="Helical" evidence="8">
    <location>
        <begin position="409"/>
        <end position="431"/>
    </location>
</feature>
<evidence type="ECO:0000256" key="1">
    <source>
        <dbReference type="ARBA" id="ARBA00004651"/>
    </source>
</evidence>
<dbReference type="InterPro" id="IPR052192">
    <property type="entry name" value="Insect_Ionotropic_Sensory_Rcpt"/>
</dbReference>
<keyword evidence="6" id="KW-0675">Receptor</keyword>
<reference evidence="10" key="1">
    <citation type="submission" date="2020-11" db="EMBL/GenBank/DDBJ databases">
        <authorList>
            <person name="Whitehead M."/>
        </authorList>
    </citation>
    <scope>NUCLEOTIDE SEQUENCE</scope>
    <source>
        <strain evidence="10">EGII</strain>
    </source>
</reference>
<keyword evidence="11" id="KW-1185">Reference proteome</keyword>
<proteinExistence type="predicted"/>
<keyword evidence="2" id="KW-1003">Cell membrane</keyword>
<keyword evidence="7" id="KW-0325">Glycoprotein</keyword>
<evidence type="ECO:0000256" key="9">
    <source>
        <dbReference type="SAM" id="SignalP"/>
    </source>
</evidence>
<organism evidence="10 11">
    <name type="scientific">Ceratitis capitata</name>
    <name type="common">Mediterranean fruit fly</name>
    <name type="synonym">Tephritis capitata</name>
    <dbReference type="NCBI Taxonomy" id="7213"/>
    <lineage>
        <taxon>Eukaryota</taxon>
        <taxon>Metazoa</taxon>
        <taxon>Ecdysozoa</taxon>
        <taxon>Arthropoda</taxon>
        <taxon>Hexapoda</taxon>
        <taxon>Insecta</taxon>
        <taxon>Pterygota</taxon>
        <taxon>Neoptera</taxon>
        <taxon>Endopterygota</taxon>
        <taxon>Diptera</taxon>
        <taxon>Brachycera</taxon>
        <taxon>Muscomorpha</taxon>
        <taxon>Tephritoidea</taxon>
        <taxon>Tephritidae</taxon>
        <taxon>Ceratitis</taxon>
        <taxon>Ceratitis</taxon>
    </lineage>
</organism>
<dbReference type="EMBL" id="CAJHJT010000056">
    <property type="protein sequence ID" value="CAD7011917.1"/>
    <property type="molecule type" value="Genomic_DNA"/>
</dbReference>
<evidence type="ECO:0000256" key="2">
    <source>
        <dbReference type="ARBA" id="ARBA00022475"/>
    </source>
</evidence>
<evidence type="ECO:0000256" key="8">
    <source>
        <dbReference type="SAM" id="Phobius"/>
    </source>
</evidence>
<comment type="subcellular location">
    <subcellularLocation>
        <location evidence="1">Cell membrane</location>
        <topology evidence="1">Multi-pass membrane protein</topology>
    </subcellularLocation>
</comment>
<dbReference type="GO" id="GO:0005886">
    <property type="term" value="C:plasma membrane"/>
    <property type="evidence" value="ECO:0007669"/>
    <property type="project" value="UniProtKB-SubCell"/>
</dbReference>
<evidence type="ECO:0000256" key="5">
    <source>
        <dbReference type="ARBA" id="ARBA00023136"/>
    </source>
</evidence>
<accession>A0A811V9G6</accession>
<keyword evidence="3 8" id="KW-0812">Transmembrane</keyword>
<feature type="transmembrane region" description="Helical" evidence="8">
    <location>
        <begin position="381"/>
        <end position="403"/>
    </location>
</feature>
<keyword evidence="4 8" id="KW-1133">Transmembrane helix</keyword>
<evidence type="ECO:0000256" key="3">
    <source>
        <dbReference type="ARBA" id="ARBA00022692"/>
    </source>
</evidence>
<evidence type="ECO:0000256" key="7">
    <source>
        <dbReference type="ARBA" id="ARBA00023180"/>
    </source>
</evidence>
<keyword evidence="9" id="KW-0732">Signal</keyword>
<evidence type="ECO:0000313" key="10">
    <source>
        <dbReference type="EMBL" id="CAD7011917.1"/>
    </source>
</evidence>
<evidence type="ECO:0000256" key="4">
    <source>
        <dbReference type="ARBA" id="ARBA00022989"/>
    </source>
</evidence>
<name>A0A811V9G6_CERCA</name>